<dbReference type="Proteomes" id="UP001231649">
    <property type="component" value="Chromosome 15"/>
</dbReference>
<gene>
    <name evidence="1" type="ORF">PYW08_003523</name>
</gene>
<comment type="caution">
    <text evidence="1">The sequence shown here is derived from an EMBL/GenBank/DDBJ whole genome shotgun (WGS) entry which is preliminary data.</text>
</comment>
<dbReference type="EMBL" id="CM056791">
    <property type="protein sequence ID" value="KAJ8725340.1"/>
    <property type="molecule type" value="Genomic_DNA"/>
</dbReference>
<protein>
    <submittedName>
        <fullName evidence="1">Uncharacterized protein</fullName>
    </submittedName>
</protein>
<reference evidence="1" key="1">
    <citation type="submission" date="2023-03" db="EMBL/GenBank/DDBJ databases">
        <title>Chromosome-level genomes of two armyworms, Mythimna separata and Mythimna loreyi, provide insights into the biosynthesis and reception of sex pheromones.</title>
        <authorList>
            <person name="Zhao H."/>
        </authorList>
    </citation>
    <scope>NUCLEOTIDE SEQUENCE</scope>
    <source>
        <strain evidence="1">BeijingLab</strain>
    </source>
</reference>
<evidence type="ECO:0000313" key="2">
    <source>
        <dbReference type="Proteomes" id="UP001231649"/>
    </source>
</evidence>
<organism evidence="1 2">
    <name type="scientific">Mythimna loreyi</name>
    <dbReference type="NCBI Taxonomy" id="667449"/>
    <lineage>
        <taxon>Eukaryota</taxon>
        <taxon>Metazoa</taxon>
        <taxon>Ecdysozoa</taxon>
        <taxon>Arthropoda</taxon>
        <taxon>Hexapoda</taxon>
        <taxon>Insecta</taxon>
        <taxon>Pterygota</taxon>
        <taxon>Neoptera</taxon>
        <taxon>Endopterygota</taxon>
        <taxon>Lepidoptera</taxon>
        <taxon>Glossata</taxon>
        <taxon>Ditrysia</taxon>
        <taxon>Noctuoidea</taxon>
        <taxon>Noctuidae</taxon>
        <taxon>Noctuinae</taxon>
        <taxon>Hadenini</taxon>
        <taxon>Mythimna</taxon>
    </lineage>
</organism>
<proteinExistence type="predicted"/>
<keyword evidence="2" id="KW-1185">Reference proteome</keyword>
<name>A0ACC2QSU4_9NEOP</name>
<sequence>MQQQHKDAIRSNFSSLVARTDLDSVVTALYEKGVFSEPMIEPYRNVADSETDRKRKLYRTIVRRGPYAFGHLVDALGELGYWDLVRDLDPDSPFAFASSRTFNPIPKLPARPADNEAFLSLSTTRPRVDTNKNVPRTSPPPSLPPVETSEKDNATCDDNMGPPFTVIKSTKFMEDDDTKDLKLYRTRGRNRGMLLDFTYTEFDNDIETKRNGSNVDSNNLKYLFSELGYRRLGYQNLTKSETIATLKSLNDVLVNIESVFTVVSSHGYERAHSSDLDVRCKDGQLISLYEIMDYFNNRNMPALYGVPKVFIFQMCRGSSGDYTWSTELQEPARAPHLPMPRGLGELHDLHYDGSPDAPGRRAAAPRSPGALQETPLYSDILIAHSTLPGLVAHRDGKLGSWYIQALCEVFAERAHDCHVEKLFTLVDRRMQSKFHRQTSSVDRWGFNKRLYLHPGLYES</sequence>
<accession>A0ACC2QSU4</accession>
<evidence type="ECO:0000313" key="1">
    <source>
        <dbReference type="EMBL" id="KAJ8725340.1"/>
    </source>
</evidence>